<organism evidence="4 5">
    <name type="scientific">Planktothrix tepida PCC 9214</name>
    <dbReference type="NCBI Taxonomy" id="671072"/>
    <lineage>
        <taxon>Bacteria</taxon>
        <taxon>Bacillati</taxon>
        <taxon>Cyanobacteriota</taxon>
        <taxon>Cyanophyceae</taxon>
        <taxon>Oscillatoriophycideae</taxon>
        <taxon>Oscillatoriales</taxon>
        <taxon>Microcoleaceae</taxon>
        <taxon>Planktothrix</taxon>
    </lineage>
</organism>
<dbReference type="InterPro" id="IPR050272">
    <property type="entry name" value="Isochorismatase-like_hydrls"/>
</dbReference>
<dbReference type="AlphaFoldDB" id="A0A1J1LGI5"/>
<dbReference type="PANTHER" id="PTHR43540">
    <property type="entry name" value="PEROXYUREIDOACRYLATE/UREIDOACRYLATE AMIDOHYDROLASE-RELATED"/>
    <property type="match status" value="1"/>
</dbReference>
<dbReference type="GO" id="GO:0016787">
    <property type="term" value="F:hydrolase activity"/>
    <property type="evidence" value="ECO:0007669"/>
    <property type="project" value="UniProtKB-KW"/>
</dbReference>
<dbReference type="Pfam" id="PF00857">
    <property type="entry name" value="Isochorismatase"/>
    <property type="match status" value="1"/>
</dbReference>
<proteinExistence type="predicted"/>
<feature type="domain" description="Isochorismatase-like" evidence="3">
    <location>
        <begin position="13"/>
        <end position="184"/>
    </location>
</feature>
<dbReference type="InterPro" id="IPR000868">
    <property type="entry name" value="Isochorismatase-like_dom"/>
</dbReference>
<evidence type="ECO:0000313" key="4">
    <source>
        <dbReference type="EMBL" id="CUR31584.1"/>
    </source>
</evidence>
<name>A0A1J1LGI5_9CYAN</name>
<evidence type="ECO:0000259" key="3">
    <source>
        <dbReference type="Pfam" id="PF00857"/>
    </source>
</evidence>
<dbReference type="EMBL" id="CZDF01000132">
    <property type="protein sequence ID" value="CUR31584.1"/>
    <property type="molecule type" value="Genomic_DNA"/>
</dbReference>
<feature type="transmembrane region" description="Helical" evidence="2">
    <location>
        <begin position="125"/>
        <end position="149"/>
    </location>
</feature>
<evidence type="ECO:0000256" key="2">
    <source>
        <dbReference type="SAM" id="Phobius"/>
    </source>
</evidence>
<dbReference type="InterPro" id="IPR036380">
    <property type="entry name" value="Isochorismatase-like_sf"/>
</dbReference>
<dbReference type="CDD" id="cd00431">
    <property type="entry name" value="cysteine_hydrolases"/>
    <property type="match status" value="1"/>
</dbReference>
<reference evidence="5" key="1">
    <citation type="submission" date="2015-10" db="EMBL/GenBank/DDBJ databases">
        <authorList>
            <person name="Regsiter A."/>
            <person name="william w."/>
        </authorList>
    </citation>
    <scope>NUCLEOTIDE SEQUENCE [LARGE SCALE GENOMIC DNA]</scope>
</reference>
<keyword evidence="2" id="KW-1133">Transmembrane helix</keyword>
<dbReference type="STRING" id="671072.PL9214291175"/>
<evidence type="ECO:0000256" key="1">
    <source>
        <dbReference type="ARBA" id="ARBA00022801"/>
    </source>
</evidence>
<keyword evidence="5" id="KW-1185">Reference proteome</keyword>
<keyword evidence="1" id="KW-0378">Hydrolase</keyword>
<evidence type="ECO:0000313" key="5">
    <source>
        <dbReference type="Proteomes" id="UP000184315"/>
    </source>
</evidence>
<keyword evidence="2" id="KW-0812">Transmembrane</keyword>
<dbReference type="Proteomes" id="UP000184315">
    <property type="component" value="Unassembled WGS sequence"/>
</dbReference>
<dbReference type="OrthoDB" id="257098at2"/>
<accession>A0A1J1LGI5</accession>
<dbReference type="Gene3D" id="3.40.50.850">
    <property type="entry name" value="Isochorismatase-like"/>
    <property type="match status" value="1"/>
</dbReference>
<gene>
    <name evidence="4" type="ORF">PL9214291175</name>
</gene>
<dbReference type="PANTHER" id="PTHR43540:SF1">
    <property type="entry name" value="ISOCHORISMATASE HYDROLASE"/>
    <property type="match status" value="1"/>
</dbReference>
<sequence length="207" mass="23930">MTVNFSHQWQPFALLLIDVQNDFWEPQLQAAFPEFPNNIRRLLNFCRQEELEVIHLREVFEPNGSNWLPRYRLRERAICIRGTSGAEVLDWARELPGEKVFEKYTLDGCQNTQLIDYLQTRGKRFLLTAGLATSVCVLFTAASTAQLGFLTVMISDCCADYPESHAITLKRYLNYLLEVVTLEEIPSCLETWHSQIQQLEAQINSVE</sequence>
<keyword evidence="2" id="KW-0472">Membrane</keyword>
<dbReference type="SUPFAM" id="SSF52499">
    <property type="entry name" value="Isochorismatase-like hydrolases"/>
    <property type="match status" value="1"/>
</dbReference>
<protein>
    <submittedName>
        <fullName evidence="4">Isochorismatase family protein</fullName>
    </submittedName>
</protein>
<dbReference type="RefSeq" id="WP_072718406.1">
    <property type="nucleotide sequence ID" value="NZ_LN889782.1"/>
</dbReference>